<protein>
    <submittedName>
        <fullName evidence="2">Uncharacterized protein</fullName>
    </submittedName>
</protein>
<dbReference type="Proteomes" id="UP000178794">
    <property type="component" value="Unassembled WGS sequence"/>
</dbReference>
<comment type="caution">
    <text evidence="2">The sequence shown here is derived from an EMBL/GenBank/DDBJ whole genome shotgun (WGS) entry which is preliminary data.</text>
</comment>
<keyword evidence="1" id="KW-1133">Transmembrane helix</keyword>
<proteinExistence type="predicted"/>
<organism evidence="2 3">
    <name type="scientific">Candidatus Kaiserbacteria bacterium RIFCSPHIGHO2_02_FULL_50_50</name>
    <dbReference type="NCBI Taxonomy" id="1798492"/>
    <lineage>
        <taxon>Bacteria</taxon>
        <taxon>Candidatus Kaiseribacteriota</taxon>
    </lineage>
</organism>
<keyword evidence="1" id="KW-0812">Transmembrane</keyword>
<accession>A0A1F6DCP0</accession>
<reference evidence="2 3" key="1">
    <citation type="journal article" date="2016" name="Nat. Commun.">
        <title>Thousands of microbial genomes shed light on interconnected biogeochemical processes in an aquifer system.</title>
        <authorList>
            <person name="Anantharaman K."/>
            <person name="Brown C.T."/>
            <person name="Hug L.A."/>
            <person name="Sharon I."/>
            <person name="Castelle C.J."/>
            <person name="Probst A.J."/>
            <person name="Thomas B.C."/>
            <person name="Singh A."/>
            <person name="Wilkins M.J."/>
            <person name="Karaoz U."/>
            <person name="Brodie E.L."/>
            <person name="Williams K.H."/>
            <person name="Hubbard S.S."/>
            <person name="Banfield J.F."/>
        </authorList>
    </citation>
    <scope>NUCLEOTIDE SEQUENCE [LARGE SCALE GENOMIC DNA]</scope>
</reference>
<dbReference type="STRING" id="1798492.A3C89_04150"/>
<evidence type="ECO:0000313" key="3">
    <source>
        <dbReference type="Proteomes" id="UP000178794"/>
    </source>
</evidence>
<feature type="transmembrane region" description="Helical" evidence="1">
    <location>
        <begin position="7"/>
        <end position="31"/>
    </location>
</feature>
<feature type="transmembrane region" description="Helical" evidence="1">
    <location>
        <begin position="37"/>
        <end position="54"/>
    </location>
</feature>
<feature type="transmembrane region" description="Helical" evidence="1">
    <location>
        <begin position="97"/>
        <end position="118"/>
    </location>
</feature>
<sequence length="131" mass="14547">MRKVLGIWVLCAGFVFAYLLVITRMVSPYYVAKFAPLNAAGIAILASFLSILFFAWRYDTDRTRKLLVSIASILYLIFAGMAVTLDRVALFAEAPSIPLVHIGIMSIAPISAICLTIAHRRIRRDKKTTAL</sequence>
<name>A0A1F6DCP0_9BACT</name>
<feature type="transmembrane region" description="Helical" evidence="1">
    <location>
        <begin position="66"/>
        <end position="85"/>
    </location>
</feature>
<keyword evidence="1" id="KW-0472">Membrane</keyword>
<dbReference type="AlphaFoldDB" id="A0A1F6DCP0"/>
<gene>
    <name evidence="2" type="ORF">A3C89_04150</name>
</gene>
<dbReference type="EMBL" id="MFLF01000019">
    <property type="protein sequence ID" value="OGG59198.1"/>
    <property type="molecule type" value="Genomic_DNA"/>
</dbReference>
<evidence type="ECO:0000313" key="2">
    <source>
        <dbReference type="EMBL" id="OGG59198.1"/>
    </source>
</evidence>
<evidence type="ECO:0000256" key="1">
    <source>
        <dbReference type="SAM" id="Phobius"/>
    </source>
</evidence>